<protein>
    <submittedName>
        <fullName evidence="2">Uncharacterized protein</fullName>
    </submittedName>
</protein>
<sequence length="200" mass="22505">MRFTIDTEVDSYEKVCEVVNTAYGRQARSQLPPAPPPLAEDEIWCDPRRPESGAWTEDMVRTWARGLPTTLDVQVFAYRICMTPGEPVEKRAMQDYLDPEGGMGAMKRVEACIRWANTTGQLVGRHRMPFSRDDRRRSYTAAPQVASVILEELSENEIFDQVIAHAAARESAARPKTNRGPVDAPPEEEALGYLSMRPLP</sequence>
<gene>
    <name evidence="2" type="ORF">RNC47_33075</name>
</gene>
<proteinExistence type="predicted"/>
<dbReference type="RefSeq" id="WP_311604214.1">
    <property type="nucleotide sequence ID" value="NZ_JAVREM010000089.1"/>
</dbReference>
<evidence type="ECO:0000313" key="2">
    <source>
        <dbReference type="EMBL" id="MDT0323152.1"/>
    </source>
</evidence>
<evidence type="ECO:0000256" key="1">
    <source>
        <dbReference type="SAM" id="MobiDB-lite"/>
    </source>
</evidence>
<name>A0ABU2LZX8_9ACTN</name>
<keyword evidence="3" id="KW-1185">Reference proteome</keyword>
<dbReference type="EMBL" id="JAVREM010000089">
    <property type="protein sequence ID" value="MDT0323152.1"/>
    <property type="molecule type" value="Genomic_DNA"/>
</dbReference>
<organism evidence="2 3">
    <name type="scientific">Streptomyces millisiae</name>
    <dbReference type="NCBI Taxonomy" id="3075542"/>
    <lineage>
        <taxon>Bacteria</taxon>
        <taxon>Bacillati</taxon>
        <taxon>Actinomycetota</taxon>
        <taxon>Actinomycetes</taxon>
        <taxon>Kitasatosporales</taxon>
        <taxon>Streptomycetaceae</taxon>
        <taxon>Streptomyces</taxon>
    </lineage>
</organism>
<feature type="region of interest" description="Disordered" evidence="1">
    <location>
        <begin position="169"/>
        <end position="200"/>
    </location>
</feature>
<dbReference type="Proteomes" id="UP001183420">
    <property type="component" value="Unassembled WGS sequence"/>
</dbReference>
<accession>A0ABU2LZX8</accession>
<comment type="caution">
    <text evidence="2">The sequence shown here is derived from an EMBL/GenBank/DDBJ whole genome shotgun (WGS) entry which is preliminary data.</text>
</comment>
<reference evidence="3" key="1">
    <citation type="submission" date="2023-07" db="EMBL/GenBank/DDBJ databases">
        <title>30 novel species of actinomycetes from the DSMZ collection.</title>
        <authorList>
            <person name="Nouioui I."/>
        </authorList>
    </citation>
    <scope>NUCLEOTIDE SEQUENCE [LARGE SCALE GENOMIC DNA]</scope>
    <source>
        <strain evidence="3">DSM 44918</strain>
    </source>
</reference>
<evidence type="ECO:0000313" key="3">
    <source>
        <dbReference type="Proteomes" id="UP001183420"/>
    </source>
</evidence>